<keyword evidence="4" id="KW-1185">Reference proteome</keyword>
<evidence type="ECO:0000313" key="3">
    <source>
        <dbReference type="EMBL" id="TKT89754.1"/>
    </source>
</evidence>
<dbReference type="EMBL" id="SZVO01000011">
    <property type="protein sequence ID" value="TKT89754.1"/>
    <property type="molecule type" value="Genomic_DNA"/>
</dbReference>
<gene>
    <name evidence="3" type="ORF">FDK13_23180</name>
</gene>
<feature type="transmembrane region" description="Helical" evidence="2">
    <location>
        <begin position="56"/>
        <end position="74"/>
    </location>
</feature>
<name>A0A4U6D6N1_9BACT</name>
<reference evidence="3 4" key="1">
    <citation type="submission" date="2019-05" db="EMBL/GenBank/DDBJ databases">
        <title>Dyadobacter AR-3-8 sp. nov., isolated from arctic soil.</title>
        <authorList>
            <person name="Chaudhary D.K."/>
        </authorList>
    </citation>
    <scope>NUCLEOTIDE SEQUENCE [LARGE SCALE GENOMIC DNA]</scope>
    <source>
        <strain evidence="3 4">AR-3-8</strain>
    </source>
</reference>
<dbReference type="RefSeq" id="WP_137342386.1">
    <property type="nucleotide sequence ID" value="NZ_BSQH01000009.1"/>
</dbReference>
<protein>
    <submittedName>
        <fullName evidence="3">Uncharacterized protein</fullName>
    </submittedName>
</protein>
<dbReference type="Proteomes" id="UP000304900">
    <property type="component" value="Unassembled WGS sequence"/>
</dbReference>
<dbReference type="AlphaFoldDB" id="A0A4U6D6N1"/>
<accession>A0A4U6D6N1</accession>
<organism evidence="3 4">
    <name type="scientific">Dyadobacter frigoris</name>
    <dbReference type="NCBI Taxonomy" id="2576211"/>
    <lineage>
        <taxon>Bacteria</taxon>
        <taxon>Pseudomonadati</taxon>
        <taxon>Bacteroidota</taxon>
        <taxon>Cytophagia</taxon>
        <taxon>Cytophagales</taxon>
        <taxon>Spirosomataceae</taxon>
        <taxon>Dyadobacter</taxon>
    </lineage>
</organism>
<keyword evidence="2" id="KW-0472">Membrane</keyword>
<keyword evidence="2" id="KW-1133">Transmembrane helix</keyword>
<dbReference type="OrthoDB" id="961307at2"/>
<keyword evidence="2" id="KW-0812">Transmembrane</keyword>
<evidence type="ECO:0000256" key="1">
    <source>
        <dbReference type="SAM" id="MobiDB-lite"/>
    </source>
</evidence>
<feature type="compositionally biased region" description="Polar residues" evidence="1">
    <location>
        <begin position="1"/>
        <end position="19"/>
    </location>
</feature>
<evidence type="ECO:0000313" key="4">
    <source>
        <dbReference type="Proteomes" id="UP000304900"/>
    </source>
</evidence>
<comment type="caution">
    <text evidence="3">The sequence shown here is derived from an EMBL/GenBank/DDBJ whole genome shotgun (WGS) entry which is preliminary data.</text>
</comment>
<feature type="region of interest" description="Disordered" evidence="1">
    <location>
        <begin position="1"/>
        <end position="24"/>
    </location>
</feature>
<proteinExistence type="predicted"/>
<evidence type="ECO:0000256" key="2">
    <source>
        <dbReference type="SAM" id="Phobius"/>
    </source>
</evidence>
<sequence length="142" mass="15827">MSSSPIDSTVKLSKPFSSDTETEKEDLLKEADLYRGKLESQWDDLKHDASGYGKQALIIGGVVVTTYLLLEAILPDAKKKEKIELAEPVRPVLKQTVPKRKSKFAVGEAVQSLVWTLAVGWARKKLQNFIADDHESDENNKS</sequence>